<protein>
    <recommendedName>
        <fullName evidence="3">DUF177 domain-containing protein</fullName>
    </recommendedName>
</protein>
<name>A0A934TM84_9RHOB</name>
<proteinExistence type="predicted"/>
<gene>
    <name evidence="1" type="ORF">CCR87_13705</name>
</gene>
<organism evidence="1 2">
    <name type="scientific">Rhodobaculum claviforme</name>
    <dbReference type="NCBI Taxonomy" id="1549854"/>
    <lineage>
        <taxon>Bacteria</taxon>
        <taxon>Pseudomonadati</taxon>
        <taxon>Pseudomonadota</taxon>
        <taxon>Alphaproteobacteria</taxon>
        <taxon>Rhodobacterales</taxon>
        <taxon>Paracoccaceae</taxon>
        <taxon>Rhodobaculum</taxon>
    </lineage>
</organism>
<sequence length="188" mass="19627">MNNETATVSVPLGISHPLSVARLPRRRPTQFDIRPDGAALAEIAGLVGLSDLRKMRFTGTLSPEGAAGWVLSAQLGATVVQPCGVTLAPVTTRLDEAVVRRYLPDLTLPDAAEAELPEDVDAEPLGSVIDPSAVMIEALALAVPDFPRAPGATVGEAVFTAPGATPMRDADARPMAQLAALRDRMTKG</sequence>
<reference evidence="1" key="1">
    <citation type="submission" date="2017-05" db="EMBL/GenBank/DDBJ databases">
        <authorList>
            <person name="Imhoff J.F."/>
            <person name="Rahn T."/>
            <person name="Kuenzel S."/>
            <person name="Neulinger S.C."/>
        </authorList>
    </citation>
    <scope>NUCLEOTIDE SEQUENCE</scope>
    <source>
        <strain evidence="1">LMG 28126</strain>
    </source>
</reference>
<dbReference type="Proteomes" id="UP000706333">
    <property type="component" value="Unassembled WGS sequence"/>
</dbReference>
<dbReference type="RefSeq" id="WP_201158133.1">
    <property type="nucleotide sequence ID" value="NZ_NHSD01000300.1"/>
</dbReference>
<dbReference type="Pfam" id="PF02620">
    <property type="entry name" value="YceD"/>
    <property type="match status" value="1"/>
</dbReference>
<dbReference type="AlphaFoldDB" id="A0A934TM84"/>
<dbReference type="EMBL" id="NHSD01000300">
    <property type="protein sequence ID" value="MBK5928375.1"/>
    <property type="molecule type" value="Genomic_DNA"/>
</dbReference>
<dbReference type="InterPro" id="IPR003772">
    <property type="entry name" value="YceD"/>
</dbReference>
<evidence type="ECO:0000313" key="2">
    <source>
        <dbReference type="Proteomes" id="UP000706333"/>
    </source>
</evidence>
<evidence type="ECO:0008006" key="3">
    <source>
        <dbReference type="Google" id="ProtNLM"/>
    </source>
</evidence>
<keyword evidence="2" id="KW-1185">Reference proteome</keyword>
<comment type="caution">
    <text evidence="1">The sequence shown here is derived from an EMBL/GenBank/DDBJ whole genome shotgun (WGS) entry which is preliminary data.</text>
</comment>
<accession>A0A934TM84</accession>
<reference evidence="1" key="2">
    <citation type="journal article" date="2020" name="Microorganisms">
        <title>Osmotic Adaptation and Compatible Solute Biosynthesis of Phototrophic Bacteria as Revealed from Genome Analyses.</title>
        <authorList>
            <person name="Imhoff J.F."/>
            <person name="Rahn T."/>
            <person name="Kunzel S."/>
            <person name="Keller A."/>
            <person name="Neulinger S.C."/>
        </authorList>
    </citation>
    <scope>NUCLEOTIDE SEQUENCE</scope>
    <source>
        <strain evidence="1">LMG 28126</strain>
    </source>
</reference>
<evidence type="ECO:0000313" key="1">
    <source>
        <dbReference type="EMBL" id="MBK5928375.1"/>
    </source>
</evidence>